<dbReference type="GO" id="GO:0005524">
    <property type="term" value="F:ATP binding"/>
    <property type="evidence" value="ECO:0007669"/>
    <property type="project" value="UniProtKB-KW"/>
</dbReference>
<dbReference type="EMBL" id="JRPR02000003">
    <property type="protein sequence ID" value="TLD96610.1"/>
    <property type="molecule type" value="Genomic_DNA"/>
</dbReference>
<evidence type="ECO:0000256" key="4">
    <source>
        <dbReference type="ARBA" id="ARBA00022840"/>
    </source>
</evidence>
<dbReference type="AlphaFoldDB" id="A0A4U8T9U4"/>
<gene>
    <name evidence="6" type="ORF">LS71_006010</name>
</gene>
<dbReference type="SMART" id="SM00382">
    <property type="entry name" value="AAA"/>
    <property type="match status" value="1"/>
</dbReference>
<organism evidence="6 7">
    <name type="scientific">Helicobacter jaachi</name>
    <dbReference type="NCBI Taxonomy" id="1677920"/>
    <lineage>
        <taxon>Bacteria</taxon>
        <taxon>Pseudomonadati</taxon>
        <taxon>Campylobacterota</taxon>
        <taxon>Epsilonproteobacteria</taxon>
        <taxon>Campylobacterales</taxon>
        <taxon>Helicobacteraceae</taxon>
        <taxon>Helicobacter</taxon>
    </lineage>
</organism>
<dbReference type="PANTHER" id="PTHR43776:SF7">
    <property type="entry name" value="D,D-DIPEPTIDE TRANSPORT ATP-BINDING PROTEIN DDPF-RELATED"/>
    <property type="match status" value="1"/>
</dbReference>
<comment type="caution">
    <text evidence="6">The sequence shown here is derived from an EMBL/GenBank/DDBJ whole genome shotgun (WGS) entry which is preliminary data.</text>
</comment>
<dbReference type="Gene3D" id="3.40.50.300">
    <property type="entry name" value="P-loop containing nucleotide triphosphate hydrolases"/>
    <property type="match status" value="1"/>
</dbReference>
<dbReference type="RefSeq" id="WP_034355567.1">
    <property type="nucleotide sequence ID" value="NZ_JRPR02000003.1"/>
</dbReference>
<name>A0A4U8T9U4_9HELI</name>
<dbReference type="InterPro" id="IPR017871">
    <property type="entry name" value="ABC_transporter-like_CS"/>
</dbReference>
<dbReference type="InterPro" id="IPR027417">
    <property type="entry name" value="P-loop_NTPase"/>
</dbReference>
<keyword evidence="3" id="KW-0547">Nucleotide-binding</keyword>
<dbReference type="PROSITE" id="PS00211">
    <property type="entry name" value="ABC_TRANSPORTER_1"/>
    <property type="match status" value="1"/>
</dbReference>
<dbReference type="InterPro" id="IPR003439">
    <property type="entry name" value="ABC_transporter-like_ATP-bd"/>
</dbReference>
<evidence type="ECO:0000313" key="6">
    <source>
        <dbReference type="EMBL" id="TLD96610.1"/>
    </source>
</evidence>
<evidence type="ECO:0000256" key="2">
    <source>
        <dbReference type="ARBA" id="ARBA00022448"/>
    </source>
</evidence>
<dbReference type="OrthoDB" id="9814623at2"/>
<evidence type="ECO:0000313" key="7">
    <source>
        <dbReference type="Proteomes" id="UP000029733"/>
    </source>
</evidence>
<dbReference type="STRING" id="1677920.LS71_06765"/>
<dbReference type="GO" id="GO:0055085">
    <property type="term" value="P:transmembrane transport"/>
    <property type="evidence" value="ECO:0007669"/>
    <property type="project" value="UniProtKB-ARBA"/>
</dbReference>
<dbReference type="Proteomes" id="UP000029733">
    <property type="component" value="Unassembled WGS sequence"/>
</dbReference>
<dbReference type="Pfam" id="PF00005">
    <property type="entry name" value="ABC_tran"/>
    <property type="match status" value="1"/>
</dbReference>
<proteinExistence type="inferred from homology"/>
<dbReference type="InterPro" id="IPR050319">
    <property type="entry name" value="ABC_transp_ATP-bind"/>
</dbReference>
<dbReference type="PROSITE" id="PS50893">
    <property type="entry name" value="ABC_TRANSPORTER_2"/>
    <property type="match status" value="1"/>
</dbReference>
<dbReference type="SUPFAM" id="SSF52540">
    <property type="entry name" value="P-loop containing nucleoside triphosphate hydrolases"/>
    <property type="match status" value="1"/>
</dbReference>
<keyword evidence="7" id="KW-1185">Reference proteome</keyword>
<feature type="domain" description="ABC transporter" evidence="5">
    <location>
        <begin position="2"/>
        <end position="239"/>
    </location>
</feature>
<protein>
    <submittedName>
        <fullName evidence="6">ATP-binding cassette domain-containing protein</fullName>
    </submittedName>
</protein>
<keyword evidence="2" id="KW-0813">Transport</keyword>
<evidence type="ECO:0000256" key="3">
    <source>
        <dbReference type="ARBA" id="ARBA00022741"/>
    </source>
</evidence>
<evidence type="ECO:0000256" key="1">
    <source>
        <dbReference type="ARBA" id="ARBA00005417"/>
    </source>
</evidence>
<evidence type="ECO:0000259" key="5">
    <source>
        <dbReference type="PROSITE" id="PS50893"/>
    </source>
</evidence>
<reference evidence="6 7" key="1">
    <citation type="journal article" date="2014" name="Genome Announc.">
        <title>Draft genome sequences of eight enterohepatic helicobacter species isolated from both laboratory and wild rodents.</title>
        <authorList>
            <person name="Sheh A."/>
            <person name="Shen Z."/>
            <person name="Fox J.G."/>
        </authorList>
    </citation>
    <scope>NUCLEOTIDE SEQUENCE [LARGE SCALE GENOMIC DNA]</scope>
    <source>
        <strain evidence="6 7">MIT 09-6949</strain>
    </source>
</reference>
<keyword evidence="4 6" id="KW-0067">ATP-binding</keyword>
<accession>A0A4U8T9U4</accession>
<sequence>MLDFINVSYAYRSYRLFRSHKKEVLRHINFTLESGTNLAIMGPSGSGKSTLAQIACGLLRPSVDEHRAKGEVRFNGKTLNLRSLSARRAFYSQVQILFQDSLGSLNPYFSCYENLIEPLIYLQKYRSQSKAHLYELLEIFGLSKDVLHKNVAMISGGQAQRICLIRALLVNPQLLILDESTSGLDYELCLEVIDFLKRWSKESSADSKRSILLITHDAFVAQSLCDEIKTIHNGHLQALQ</sequence>
<dbReference type="PANTHER" id="PTHR43776">
    <property type="entry name" value="TRANSPORT ATP-BINDING PROTEIN"/>
    <property type="match status" value="1"/>
</dbReference>
<comment type="similarity">
    <text evidence="1">Belongs to the ABC transporter superfamily.</text>
</comment>
<dbReference type="InterPro" id="IPR003593">
    <property type="entry name" value="AAA+_ATPase"/>
</dbReference>
<dbReference type="GO" id="GO:0016887">
    <property type="term" value="F:ATP hydrolysis activity"/>
    <property type="evidence" value="ECO:0007669"/>
    <property type="project" value="InterPro"/>
</dbReference>